<accession>A0A9W8M059</accession>
<dbReference type="GO" id="GO:0008270">
    <property type="term" value="F:zinc ion binding"/>
    <property type="evidence" value="ECO:0007669"/>
    <property type="project" value="UniProtKB-KW"/>
</dbReference>
<dbReference type="InterPro" id="IPR031790">
    <property type="entry name" value="Znf-NOSIP"/>
</dbReference>
<dbReference type="InterPro" id="IPR016818">
    <property type="entry name" value="NOSIP"/>
</dbReference>
<dbReference type="InterPro" id="IPR001841">
    <property type="entry name" value="Znf_RING"/>
</dbReference>
<dbReference type="PROSITE" id="PS00518">
    <property type="entry name" value="ZF_RING_1"/>
    <property type="match status" value="1"/>
</dbReference>
<keyword evidence="5" id="KW-0862">Zinc</keyword>
<evidence type="ECO:0000256" key="1">
    <source>
        <dbReference type="ARBA" id="ARBA00004123"/>
    </source>
</evidence>
<dbReference type="AlphaFoldDB" id="A0A9W8M059"/>
<dbReference type="GO" id="GO:0005634">
    <property type="term" value="C:nucleus"/>
    <property type="evidence" value="ECO:0007669"/>
    <property type="project" value="UniProtKB-SubCell"/>
</dbReference>
<gene>
    <name evidence="10" type="ORF">IWW36_003357</name>
</gene>
<comment type="caution">
    <text evidence="10">The sequence shown here is derived from an EMBL/GenBank/DDBJ whole genome shotgun (WGS) entry which is preliminary data.</text>
</comment>
<dbReference type="InterPro" id="IPR017907">
    <property type="entry name" value="Znf_RING_CS"/>
</dbReference>
<evidence type="ECO:0000256" key="4">
    <source>
        <dbReference type="ARBA" id="ARBA00022771"/>
    </source>
</evidence>
<keyword evidence="11" id="KW-1185">Reference proteome</keyword>
<dbReference type="PANTHER" id="PTHR13063:SF10">
    <property type="entry name" value="NITRIC OXIDE SYNTHASE-INTERACTING PROTEIN"/>
    <property type="match status" value="1"/>
</dbReference>
<feature type="region of interest" description="Disordered" evidence="8">
    <location>
        <begin position="108"/>
        <end position="169"/>
    </location>
</feature>
<evidence type="ECO:0000256" key="7">
    <source>
        <dbReference type="PROSITE-ProRule" id="PRU00175"/>
    </source>
</evidence>
<evidence type="ECO:0000256" key="3">
    <source>
        <dbReference type="ARBA" id="ARBA00022723"/>
    </source>
</evidence>
<feature type="compositionally biased region" description="Basic and acidic residues" evidence="8">
    <location>
        <begin position="120"/>
        <end position="145"/>
    </location>
</feature>
<dbReference type="OrthoDB" id="116827at2759"/>
<dbReference type="PANTHER" id="PTHR13063">
    <property type="entry name" value="ENOS INTERACTING PROTEIN"/>
    <property type="match status" value="1"/>
</dbReference>
<keyword evidence="4 7" id="KW-0863">Zinc-finger</keyword>
<keyword evidence="6" id="KW-0539">Nucleus</keyword>
<dbReference type="Gene3D" id="3.30.40.10">
    <property type="entry name" value="Zinc/RING finger domain, C3HC4 (zinc finger)"/>
    <property type="match status" value="2"/>
</dbReference>
<evidence type="ECO:0000313" key="11">
    <source>
        <dbReference type="Proteomes" id="UP001139887"/>
    </source>
</evidence>
<dbReference type="GO" id="GO:0061630">
    <property type="term" value="F:ubiquitin protein ligase activity"/>
    <property type="evidence" value="ECO:0007669"/>
    <property type="project" value="InterPro"/>
</dbReference>
<evidence type="ECO:0000313" key="10">
    <source>
        <dbReference type="EMBL" id="KAJ2848347.1"/>
    </source>
</evidence>
<dbReference type="PROSITE" id="PS50089">
    <property type="entry name" value="ZF_RING_2"/>
    <property type="match status" value="1"/>
</dbReference>
<sequence>MSRHSKNNNSLGVFTYAERQMTDYGTKRKRLGQDSKRRFDACYLCLQTAISPMICRRGHISCKGCVISSILEQKQAIERDMKRYTQAISQQRELKLKDEQQRREEWEMERYRQRQVGLSSKEKKTKESLGEEQTKKRVKLLKYEADQQPQTNRSGEPAPQGRGGEQSNMGEKRLSSFWLPSMAPSTDQTVKPPAHKTPQCLATSDPHAVKLKSLVEVKFKQLKDEKLCPSCDRPLTSSSKIDVMSKCGHAICRKCVNTFVLTSKECFVCQAKIEPKDVLSVESEGTGFTAGGGQMIATKYESALQA</sequence>
<dbReference type="EMBL" id="JANBUW010000179">
    <property type="protein sequence ID" value="KAJ2848347.1"/>
    <property type="molecule type" value="Genomic_DNA"/>
</dbReference>
<reference evidence="10" key="1">
    <citation type="submission" date="2022-07" db="EMBL/GenBank/DDBJ databases">
        <title>Phylogenomic reconstructions and comparative analyses of Kickxellomycotina fungi.</title>
        <authorList>
            <person name="Reynolds N.K."/>
            <person name="Stajich J.E."/>
            <person name="Barry K."/>
            <person name="Grigoriev I.V."/>
            <person name="Crous P."/>
            <person name="Smith M.E."/>
        </authorList>
    </citation>
    <scope>NUCLEOTIDE SEQUENCE</scope>
    <source>
        <strain evidence="10">NRRL 1566</strain>
    </source>
</reference>
<keyword evidence="3" id="KW-0479">Metal-binding</keyword>
<evidence type="ECO:0000256" key="8">
    <source>
        <dbReference type="SAM" id="MobiDB-lite"/>
    </source>
</evidence>
<dbReference type="Proteomes" id="UP001139887">
    <property type="component" value="Unassembled WGS sequence"/>
</dbReference>
<evidence type="ECO:0000256" key="6">
    <source>
        <dbReference type="ARBA" id="ARBA00023242"/>
    </source>
</evidence>
<dbReference type="SUPFAM" id="SSF57850">
    <property type="entry name" value="RING/U-box"/>
    <property type="match status" value="1"/>
</dbReference>
<comment type="subcellular location">
    <subcellularLocation>
        <location evidence="1">Nucleus</location>
    </subcellularLocation>
</comment>
<evidence type="ECO:0000256" key="5">
    <source>
        <dbReference type="ARBA" id="ARBA00022833"/>
    </source>
</evidence>
<feature type="domain" description="RING-type" evidence="9">
    <location>
        <begin position="228"/>
        <end position="270"/>
    </location>
</feature>
<name>A0A9W8M059_9FUNG</name>
<dbReference type="InterPro" id="IPR013083">
    <property type="entry name" value="Znf_RING/FYVE/PHD"/>
</dbReference>
<proteinExistence type="inferred from homology"/>
<evidence type="ECO:0000259" key="9">
    <source>
        <dbReference type="PROSITE" id="PS50089"/>
    </source>
</evidence>
<comment type="similarity">
    <text evidence="2">Belongs to the NOSIP family.</text>
</comment>
<dbReference type="Pfam" id="PF15906">
    <property type="entry name" value="zf-NOSIP"/>
    <property type="match status" value="1"/>
</dbReference>
<evidence type="ECO:0000256" key="2">
    <source>
        <dbReference type="ARBA" id="ARBA00008126"/>
    </source>
</evidence>
<organism evidence="10 11">
    <name type="scientific">Coemansia brasiliensis</name>
    <dbReference type="NCBI Taxonomy" id="2650707"/>
    <lineage>
        <taxon>Eukaryota</taxon>
        <taxon>Fungi</taxon>
        <taxon>Fungi incertae sedis</taxon>
        <taxon>Zoopagomycota</taxon>
        <taxon>Kickxellomycotina</taxon>
        <taxon>Kickxellomycetes</taxon>
        <taxon>Kickxellales</taxon>
        <taxon>Kickxellaceae</taxon>
        <taxon>Coemansia</taxon>
    </lineage>
</organism>
<protein>
    <recommendedName>
        <fullName evidence="9">RING-type domain-containing protein</fullName>
    </recommendedName>
</protein>